<evidence type="ECO:0000313" key="3">
    <source>
        <dbReference type="Proteomes" id="UP001597188"/>
    </source>
</evidence>
<proteinExistence type="predicted"/>
<accession>A0ABW4C506</accession>
<dbReference type="EMBL" id="JBHTOJ010000039">
    <property type="protein sequence ID" value="MFD1421395.1"/>
    <property type="molecule type" value="Genomic_DNA"/>
</dbReference>
<reference evidence="3" key="1">
    <citation type="journal article" date="2019" name="Int. J. Syst. Evol. Microbiol.">
        <title>The Global Catalogue of Microorganisms (GCM) 10K type strain sequencing project: providing services to taxonomists for standard genome sequencing and annotation.</title>
        <authorList>
            <consortium name="The Broad Institute Genomics Platform"/>
            <consortium name="The Broad Institute Genome Sequencing Center for Infectious Disease"/>
            <person name="Wu L."/>
            <person name="Ma J."/>
        </authorList>
    </citation>
    <scope>NUCLEOTIDE SEQUENCE [LARGE SCALE GENOMIC DNA]</scope>
    <source>
        <strain evidence="3">CCM 8931</strain>
    </source>
</reference>
<evidence type="ECO:0000256" key="1">
    <source>
        <dbReference type="SAM" id="SignalP"/>
    </source>
</evidence>
<sequence length="204" mass="22721">MSLNKLVIASLAGVSLLGGLVVTSTPAMAKSKTFKYYDNNSSKHYKKYQSMNKYTLNKKFTVRYSGTVKINHIYVFHVSPMRSKYQTWVKVSGRLTNNSTGRIALGKSAHYSDSDDYYYVPNSEISLATSVPLKASKALSFGPIGDSWNDGLGSHYWEKFDLILHTKSATSKLGASTLKFRTSYEGETSNKVINTTKTIKLNLN</sequence>
<protein>
    <submittedName>
        <fullName evidence="2">Uncharacterized protein</fullName>
    </submittedName>
</protein>
<dbReference type="Proteomes" id="UP001597188">
    <property type="component" value="Unassembled WGS sequence"/>
</dbReference>
<gene>
    <name evidence="2" type="ORF">ACFQ5L_10635</name>
</gene>
<dbReference type="RefSeq" id="WP_137636106.1">
    <property type="nucleotide sequence ID" value="NZ_BJDL01000033.1"/>
</dbReference>
<organism evidence="2 3">
    <name type="scientific">Lactiplantibacillus songbeiensis</name>
    <dbReference type="NCBI Taxonomy" id="2559920"/>
    <lineage>
        <taxon>Bacteria</taxon>
        <taxon>Bacillati</taxon>
        <taxon>Bacillota</taxon>
        <taxon>Bacilli</taxon>
        <taxon>Lactobacillales</taxon>
        <taxon>Lactobacillaceae</taxon>
        <taxon>Lactiplantibacillus</taxon>
    </lineage>
</organism>
<comment type="caution">
    <text evidence="2">The sequence shown here is derived from an EMBL/GenBank/DDBJ whole genome shotgun (WGS) entry which is preliminary data.</text>
</comment>
<keyword evidence="3" id="KW-1185">Reference proteome</keyword>
<name>A0ABW4C506_9LACO</name>
<keyword evidence="1" id="KW-0732">Signal</keyword>
<feature type="signal peptide" evidence="1">
    <location>
        <begin position="1"/>
        <end position="29"/>
    </location>
</feature>
<evidence type="ECO:0000313" key="2">
    <source>
        <dbReference type="EMBL" id="MFD1421395.1"/>
    </source>
</evidence>
<feature type="chain" id="PRO_5046873013" evidence="1">
    <location>
        <begin position="30"/>
        <end position="204"/>
    </location>
</feature>